<sequence>MEAQGADGTSSGPTAIIAAALKRERARVGLSIGELARRAGIGKSTLSQLEQGLGNPSIETVWALSEALGLTFSDLVDTPPRRVEVVRYGDGPGIPSATAEYISTLLSAASPSARRDIFLLRAEPGEPKVSRPHARGVVEHVVLAAGRALVGPLDAPVELAPGDYISYPGDADHVFDALESGTFAVLVSEAF</sequence>
<dbReference type="Gene3D" id="2.60.120.10">
    <property type="entry name" value="Jelly Rolls"/>
    <property type="match status" value="1"/>
</dbReference>
<gene>
    <name evidence="3" type="ORF">GOACH_34_00230</name>
</gene>
<feature type="domain" description="HTH cro/C1-type" evidence="2">
    <location>
        <begin position="21"/>
        <end position="75"/>
    </location>
</feature>
<protein>
    <submittedName>
        <fullName evidence="3">Putative Xre family DNA-binding protein</fullName>
    </submittedName>
</protein>
<dbReference type="InterPro" id="IPR050807">
    <property type="entry name" value="TransReg_Diox_bact_type"/>
</dbReference>
<dbReference type="EMBL" id="BANR01000034">
    <property type="protein sequence ID" value="GAC50940.1"/>
    <property type="molecule type" value="Genomic_DNA"/>
</dbReference>
<evidence type="ECO:0000256" key="1">
    <source>
        <dbReference type="ARBA" id="ARBA00023125"/>
    </source>
</evidence>
<dbReference type="InterPro" id="IPR010982">
    <property type="entry name" value="Lambda_DNA-bd_dom_sf"/>
</dbReference>
<reference evidence="3 4" key="1">
    <citation type="submission" date="2012-12" db="EMBL/GenBank/DDBJ databases">
        <title>Whole genome shotgun sequence of Gordonia aichiensis NBRC 108223.</title>
        <authorList>
            <person name="Isaki-Nakamura S."/>
            <person name="Hosoyama A."/>
            <person name="Tsuchikane K."/>
            <person name="Ando Y."/>
            <person name="Baba S."/>
            <person name="Ohji S."/>
            <person name="Hamada M."/>
            <person name="Tamura T."/>
            <person name="Yamazoe A."/>
            <person name="Yamazaki S."/>
            <person name="Fujita N."/>
        </authorList>
    </citation>
    <scope>NUCLEOTIDE SEQUENCE [LARGE SCALE GENOMIC DNA]</scope>
    <source>
        <strain evidence="3 4">NBRC 108223</strain>
    </source>
</reference>
<dbReference type="STRING" id="1220583.GOACH_34_00230"/>
<dbReference type="PROSITE" id="PS50943">
    <property type="entry name" value="HTH_CROC1"/>
    <property type="match status" value="1"/>
</dbReference>
<keyword evidence="1 3" id="KW-0238">DNA-binding</keyword>
<dbReference type="GO" id="GO:0005829">
    <property type="term" value="C:cytosol"/>
    <property type="evidence" value="ECO:0007669"/>
    <property type="project" value="TreeGrafter"/>
</dbReference>
<dbReference type="InterPro" id="IPR001387">
    <property type="entry name" value="Cro/C1-type_HTH"/>
</dbReference>
<evidence type="ECO:0000313" key="4">
    <source>
        <dbReference type="Proteomes" id="UP000010988"/>
    </source>
</evidence>
<dbReference type="GO" id="GO:0003677">
    <property type="term" value="F:DNA binding"/>
    <property type="evidence" value="ECO:0007669"/>
    <property type="project" value="UniProtKB-KW"/>
</dbReference>
<dbReference type="PANTHER" id="PTHR46797:SF1">
    <property type="entry name" value="METHYLPHOSPHONATE SYNTHASE"/>
    <property type="match status" value="1"/>
</dbReference>
<dbReference type="Proteomes" id="UP000010988">
    <property type="component" value="Unassembled WGS sequence"/>
</dbReference>
<evidence type="ECO:0000259" key="2">
    <source>
        <dbReference type="PROSITE" id="PS50943"/>
    </source>
</evidence>
<dbReference type="SMART" id="SM00530">
    <property type="entry name" value="HTH_XRE"/>
    <property type="match status" value="1"/>
</dbReference>
<dbReference type="AlphaFoldDB" id="L7KQ02"/>
<evidence type="ECO:0000313" key="3">
    <source>
        <dbReference type="EMBL" id="GAC50940.1"/>
    </source>
</evidence>
<dbReference type="PANTHER" id="PTHR46797">
    <property type="entry name" value="HTH-TYPE TRANSCRIPTIONAL REGULATOR"/>
    <property type="match status" value="1"/>
</dbReference>
<dbReference type="Gene3D" id="1.10.260.40">
    <property type="entry name" value="lambda repressor-like DNA-binding domains"/>
    <property type="match status" value="1"/>
</dbReference>
<keyword evidence="4" id="KW-1185">Reference proteome</keyword>
<name>L7KQ02_9ACTN</name>
<proteinExistence type="predicted"/>
<accession>L7KQ02</accession>
<dbReference type="InterPro" id="IPR014710">
    <property type="entry name" value="RmlC-like_jellyroll"/>
</dbReference>
<dbReference type="Pfam" id="PF01381">
    <property type="entry name" value="HTH_3"/>
    <property type="match status" value="1"/>
</dbReference>
<dbReference type="SUPFAM" id="SSF51182">
    <property type="entry name" value="RmlC-like cupins"/>
    <property type="match status" value="1"/>
</dbReference>
<comment type="caution">
    <text evidence="3">The sequence shown here is derived from an EMBL/GenBank/DDBJ whole genome shotgun (WGS) entry which is preliminary data.</text>
</comment>
<dbReference type="eggNOG" id="COG1396">
    <property type="taxonomic scope" value="Bacteria"/>
</dbReference>
<organism evidence="3 4">
    <name type="scientific">Gordonia aichiensis NBRC 108223</name>
    <dbReference type="NCBI Taxonomy" id="1220583"/>
    <lineage>
        <taxon>Bacteria</taxon>
        <taxon>Bacillati</taxon>
        <taxon>Actinomycetota</taxon>
        <taxon>Actinomycetes</taxon>
        <taxon>Mycobacteriales</taxon>
        <taxon>Gordoniaceae</taxon>
        <taxon>Gordonia</taxon>
    </lineage>
</organism>
<dbReference type="GO" id="GO:0003700">
    <property type="term" value="F:DNA-binding transcription factor activity"/>
    <property type="evidence" value="ECO:0007669"/>
    <property type="project" value="TreeGrafter"/>
</dbReference>
<dbReference type="InterPro" id="IPR011051">
    <property type="entry name" value="RmlC_Cupin_sf"/>
</dbReference>
<dbReference type="CDD" id="cd00093">
    <property type="entry name" value="HTH_XRE"/>
    <property type="match status" value="1"/>
</dbReference>
<dbReference type="SUPFAM" id="SSF47413">
    <property type="entry name" value="lambda repressor-like DNA-binding domains"/>
    <property type="match status" value="1"/>
</dbReference>